<name>A0AAE0KVY2_9CHLO</name>
<protein>
    <submittedName>
        <fullName evidence="2">Uncharacterized protein</fullName>
    </submittedName>
</protein>
<evidence type="ECO:0000256" key="1">
    <source>
        <dbReference type="SAM" id="MobiDB-lite"/>
    </source>
</evidence>
<dbReference type="AlphaFoldDB" id="A0AAE0KVY2"/>
<gene>
    <name evidence="2" type="ORF">CYMTET_28434</name>
</gene>
<feature type="compositionally biased region" description="Polar residues" evidence="1">
    <location>
        <begin position="66"/>
        <end position="80"/>
    </location>
</feature>
<dbReference type="EMBL" id="LGRX02015991">
    <property type="protein sequence ID" value="KAK3262727.1"/>
    <property type="molecule type" value="Genomic_DNA"/>
</dbReference>
<reference evidence="2 3" key="1">
    <citation type="journal article" date="2015" name="Genome Biol. Evol.">
        <title>Comparative Genomics of a Bacterivorous Green Alga Reveals Evolutionary Causalities and Consequences of Phago-Mixotrophic Mode of Nutrition.</title>
        <authorList>
            <person name="Burns J.A."/>
            <person name="Paasch A."/>
            <person name="Narechania A."/>
            <person name="Kim E."/>
        </authorList>
    </citation>
    <scope>NUCLEOTIDE SEQUENCE [LARGE SCALE GENOMIC DNA]</scope>
    <source>
        <strain evidence="2 3">PLY_AMNH</strain>
    </source>
</reference>
<evidence type="ECO:0000313" key="2">
    <source>
        <dbReference type="EMBL" id="KAK3262727.1"/>
    </source>
</evidence>
<organism evidence="2 3">
    <name type="scientific">Cymbomonas tetramitiformis</name>
    <dbReference type="NCBI Taxonomy" id="36881"/>
    <lineage>
        <taxon>Eukaryota</taxon>
        <taxon>Viridiplantae</taxon>
        <taxon>Chlorophyta</taxon>
        <taxon>Pyramimonadophyceae</taxon>
        <taxon>Pyramimonadales</taxon>
        <taxon>Pyramimonadaceae</taxon>
        <taxon>Cymbomonas</taxon>
    </lineage>
</organism>
<comment type="caution">
    <text evidence="2">The sequence shown here is derived from an EMBL/GenBank/DDBJ whole genome shotgun (WGS) entry which is preliminary data.</text>
</comment>
<keyword evidence="3" id="KW-1185">Reference proteome</keyword>
<proteinExistence type="predicted"/>
<feature type="region of interest" description="Disordered" evidence="1">
    <location>
        <begin position="66"/>
        <end position="87"/>
    </location>
</feature>
<sequence>MDAKEVALDVAVVGKYVVLVIPALPLVTLLTVTSAEETPAETAICALNSAWKEALKAESMSAETLNAENATCEETPSTTIKPGGKEGVAGKVGAAGEEGKGVWEEVDLEAVGKGG</sequence>
<accession>A0AAE0KVY2</accession>
<evidence type="ECO:0000313" key="3">
    <source>
        <dbReference type="Proteomes" id="UP001190700"/>
    </source>
</evidence>
<dbReference type="Proteomes" id="UP001190700">
    <property type="component" value="Unassembled WGS sequence"/>
</dbReference>